<dbReference type="InterPro" id="IPR007969">
    <property type="entry name" value="DUF732"/>
</dbReference>
<comment type="caution">
    <text evidence="3">The sequence shown here is derived from an EMBL/GenBank/DDBJ whole genome shotgun (WGS) entry which is preliminary data.</text>
</comment>
<feature type="domain" description="DUF732" evidence="2">
    <location>
        <begin position="63"/>
        <end position="125"/>
    </location>
</feature>
<evidence type="ECO:0000313" key="4">
    <source>
        <dbReference type="Proteomes" id="UP001596514"/>
    </source>
</evidence>
<dbReference type="Proteomes" id="UP001596514">
    <property type="component" value="Unassembled WGS sequence"/>
</dbReference>
<feature type="region of interest" description="Disordered" evidence="1">
    <location>
        <begin position="23"/>
        <end position="52"/>
    </location>
</feature>
<dbReference type="EMBL" id="JBHTEE010000001">
    <property type="protein sequence ID" value="MFC7599463.1"/>
    <property type="molecule type" value="Genomic_DNA"/>
</dbReference>
<accession>A0ABW2STP2</accession>
<proteinExistence type="predicted"/>
<evidence type="ECO:0000313" key="3">
    <source>
        <dbReference type="EMBL" id="MFC7599463.1"/>
    </source>
</evidence>
<organism evidence="3 4">
    <name type="scientific">Streptosporangium amethystogenes subsp. fukuiense</name>
    <dbReference type="NCBI Taxonomy" id="698418"/>
    <lineage>
        <taxon>Bacteria</taxon>
        <taxon>Bacillati</taxon>
        <taxon>Actinomycetota</taxon>
        <taxon>Actinomycetes</taxon>
        <taxon>Streptosporangiales</taxon>
        <taxon>Streptosporangiaceae</taxon>
        <taxon>Streptosporangium</taxon>
    </lineage>
</organism>
<keyword evidence="4" id="KW-1185">Reference proteome</keyword>
<name>A0ABW2STP2_9ACTN</name>
<dbReference type="Pfam" id="PF05305">
    <property type="entry name" value="DUF732"/>
    <property type="match status" value="1"/>
</dbReference>
<reference evidence="4" key="1">
    <citation type="journal article" date="2019" name="Int. J. Syst. Evol. Microbiol.">
        <title>The Global Catalogue of Microorganisms (GCM) 10K type strain sequencing project: providing services to taxonomists for standard genome sequencing and annotation.</title>
        <authorList>
            <consortium name="The Broad Institute Genomics Platform"/>
            <consortium name="The Broad Institute Genome Sequencing Center for Infectious Disease"/>
            <person name="Wu L."/>
            <person name="Ma J."/>
        </authorList>
    </citation>
    <scope>NUCLEOTIDE SEQUENCE [LARGE SCALE GENOMIC DNA]</scope>
    <source>
        <strain evidence="4">JCM 10083</strain>
    </source>
</reference>
<gene>
    <name evidence="3" type="ORF">ACFQVD_05010</name>
</gene>
<evidence type="ECO:0000256" key="1">
    <source>
        <dbReference type="SAM" id="MobiDB-lite"/>
    </source>
</evidence>
<dbReference type="RefSeq" id="WP_343966577.1">
    <property type="nucleotide sequence ID" value="NZ_BAAAGK010000043.1"/>
</dbReference>
<protein>
    <submittedName>
        <fullName evidence="3">DUF732 domain-containing protein</fullName>
    </submittedName>
</protein>
<sequence>MLVGALVVLALLGGLVKLTGGGEDQAATAKPSAGAEPTEESAEKVKPSPTSTALRRTDREVMFLFTVKQRVKDADDAELVKLGWSICKALDDGGSLAQVATSGVEAFGLETSAYVAGAAIVSLCPRHKAKIPS</sequence>
<evidence type="ECO:0000259" key="2">
    <source>
        <dbReference type="Pfam" id="PF05305"/>
    </source>
</evidence>